<sequence length="63" mass="7728">MKDFIDNASITQQKYFWKRVAKEIKKMLKIYDKVYINTHGLGVYYFHLRIDSKPKYYITTNFI</sequence>
<name>A0A6C0EH22_9ZZZZ</name>
<dbReference type="Pfam" id="PF22086">
    <property type="entry name" value="DUF6940"/>
    <property type="match status" value="1"/>
</dbReference>
<accession>A0A6C0EH22</accession>
<organism evidence="1">
    <name type="scientific">viral metagenome</name>
    <dbReference type="NCBI Taxonomy" id="1070528"/>
    <lineage>
        <taxon>unclassified sequences</taxon>
        <taxon>metagenomes</taxon>
        <taxon>organismal metagenomes</taxon>
    </lineage>
</organism>
<evidence type="ECO:0000313" key="1">
    <source>
        <dbReference type="EMBL" id="QHT26625.1"/>
    </source>
</evidence>
<reference evidence="1" key="1">
    <citation type="journal article" date="2020" name="Nature">
        <title>Giant virus diversity and host interactions through global metagenomics.</title>
        <authorList>
            <person name="Schulz F."/>
            <person name="Roux S."/>
            <person name="Paez-Espino D."/>
            <person name="Jungbluth S."/>
            <person name="Walsh D.A."/>
            <person name="Denef V.J."/>
            <person name="McMahon K.D."/>
            <person name="Konstantinidis K.T."/>
            <person name="Eloe-Fadrosh E.A."/>
            <person name="Kyrpides N.C."/>
            <person name="Woyke T."/>
        </authorList>
    </citation>
    <scope>NUCLEOTIDE SEQUENCE</scope>
    <source>
        <strain evidence="1">GVMAG-M-3300023179-2</strain>
    </source>
</reference>
<dbReference type="AlphaFoldDB" id="A0A6C0EH22"/>
<proteinExistence type="predicted"/>
<protein>
    <submittedName>
        <fullName evidence="1">Uncharacterized protein</fullName>
    </submittedName>
</protein>
<dbReference type="InterPro" id="IPR054220">
    <property type="entry name" value="DUF6940"/>
</dbReference>
<dbReference type="EMBL" id="MN739799">
    <property type="protein sequence ID" value="QHT26625.1"/>
    <property type="molecule type" value="Genomic_DNA"/>
</dbReference>